<evidence type="ECO:0000259" key="2">
    <source>
        <dbReference type="Pfam" id="PF03061"/>
    </source>
</evidence>
<accession>A0A2G7FG78</accession>
<dbReference type="Pfam" id="PF03061">
    <property type="entry name" value="4HBT"/>
    <property type="match status" value="1"/>
</dbReference>
<proteinExistence type="predicted"/>
<dbReference type="EMBL" id="NEXV01000673">
    <property type="protein sequence ID" value="PIG79614.1"/>
    <property type="molecule type" value="Genomic_DNA"/>
</dbReference>
<dbReference type="PANTHER" id="PTHR47260">
    <property type="entry name" value="UPF0644 PROTEIN PB2B4.06"/>
    <property type="match status" value="1"/>
</dbReference>
<dbReference type="InterPro" id="IPR006683">
    <property type="entry name" value="Thioestr_dom"/>
</dbReference>
<dbReference type="Proteomes" id="UP000231358">
    <property type="component" value="Unassembled WGS sequence"/>
</dbReference>
<dbReference type="SUPFAM" id="SSF54637">
    <property type="entry name" value="Thioesterase/thiol ester dehydrase-isomerase"/>
    <property type="match status" value="1"/>
</dbReference>
<dbReference type="STRING" id="656916.A0A2G7FG78"/>
<comment type="caution">
    <text evidence="3">The sequence shown here is derived from an EMBL/GenBank/DDBJ whole genome shotgun (WGS) entry which is preliminary data.</text>
</comment>
<dbReference type="CDD" id="cd03443">
    <property type="entry name" value="PaaI_thioesterase"/>
    <property type="match status" value="1"/>
</dbReference>
<keyword evidence="4" id="KW-1185">Reference proteome</keyword>
<dbReference type="Gene3D" id="3.10.129.10">
    <property type="entry name" value="Hotdog Thioesterase"/>
    <property type="match status" value="1"/>
</dbReference>
<evidence type="ECO:0000256" key="1">
    <source>
        <dbReference type="SAM" id="MobiDB-lite"/>
    </source>
</evidence>
<feature type="region of interest" description="Disordered" evidence="1">
    <location>
        <begin position="92"/>
        <end position="117"/>
    </location>
</feature>
<reference evidence="3 4" key="1">
    <citation type="submission" date="2017-05" db="EMBL/GenBank/DDBJ databases">
        <title>Genome sequence for an aflatoxigenic pathogen of Argentinian peanut, Aspergillus arachidicola.</title>
        <authorList>
            <person name="Moore G."/>
            <person name="Beltz S.B."/>
            <person name="Mack B.M."/>
        </authorList>
    </citation>
    <scope>NUCLEOTIDE SEQUENCE [LARGE SCALE GENOMIC DNA]</scope>
    <source>
        <strain evidence="3 4">CBS 117610</strain>
    </source>
</reference>
<organism evidence="3 4">
    <name type="scientific">Aspergillus arachidicola</name>
    <dbReference type="NCBI Taxonomy" id="656916"/>
    <lineage>
        <taxon>Eukaryota</taxon>
        <taxon>Fungi</taxon>
        <taxon>Dikarya</taxon>
        <taxon>Ascomycota</taxon>
        <taxon>Pezizomycotina</taxon>
        <taxon>Eurotiomycetes</taxon>
        <taxon>Eurotiomycetidae</taxon>
        <taxon>Eurotiales</taxon>
        <taxon>Aspergillaceae</taxon>
        <taxon>Aspergillus</taxon>
        <taxon>Aspergillus subgen. Circumdati</taxon>
    </lineage>
</organism>
<name>A0A2G7FG78_9EURO</name>
<protein>
    <recommendedName>
        <fullName evidence="2">Thioesterase domain-containing protein</fullName>
    </recommendedName>
</protein>
<evidence type="ECO:0000313" key="4">
    <source>
        <dbReference type="Proteomes" id="UP000231358"/>
    </source>
</evidence>
<dbReference type="AlphaFoldDB" id="A0A2G7FG78"/>
<evidence type="ECO:0000313" key="3">
    <source>
        <dbReference type="EMBL" id="PIG79614.1"/>
    </source>
</evidence>
<feature type="domain" description="Thioesterase" evidence="2">
    <location>
        <begin position="141"/>
        <end position="221"/>
    </location>
</feature>
<dbReference type="PANTHER" id="PTHR47260:SF3">
    <property type="entry name" value="THIOESTERASE FAMILY PROTEIN (AFU_ORTHOLOGUE AFUA_7G03960)"/>
    <property type="match status" value="1"/>
</dbReference>
<sequence length="238" mass="26073">MSQGTSLMKMRASGTKGERLDNLLQFLETHPISKETLDHFGAIPWTQKYLTDSAYRAIPTYGRVRKSDSSEDYLFAQTMNTPNTIPHFLTLQRKDFSPPPESPRGTISQSAGPRTTPYRAPEYPDCITLLDLGSAALDGHYGILHGGIAGAILDETLGLTASLHLAPRSQRGLLGFTASLNVTYRAPVLTPSTVAVRSWVEAREGRKWVCRGQIVDADGVVLTEAEALMLTKVQRSTL</sequence>
<dbReference type="InterPro" id="IPR029069">
    <property type="entry name" value="HotDog_dom_sf"/>
</dbReference>
<dbReference type="InterPro" id="IPR052061">
    <property type="entry name" value="PTE-AB_protein"/>
</dbReference>
<gene>
    <name evidence="3" type="ORF">AARAC_001480</name>
</gene>